<dbReference type="InterPro" id="IPR008792">
    <property type="entry name" value="PQQD"/>
</dbReference>
<reference evidence="1 2" key="1">
    <citation type="submission" date="2017-04" db="EMBL/GenBank/DDBJ databases">
        <title>Comparative genome analysis of Subtercola boreus.</title>
        <authorList>
            <person name="Cho Y.-J."/>
            <person name="Cho A."/>
            <person name="Kim O.-S."/>
            <person name="Lee J.-I."/>
        </authorList>
    </citation>
    <scope>NUCLEOTIDE SEQUENCE [LARGE SCALE GENOMIC DNA]</scope>
    <source>
        <strain evidence="1 2">P27444</strain>
    </source>
</reference>
<organism evidence="1 2">
    <name type="scientific">Subtercola boreus</name>
    <dbReference type="NCBI Taxonomy" id="120213"/>
    <lineage>
        <taxon>Bacteria</taxon>
        <taxon>Bacillati</taxon>
        <taxon>Actinomycetota</taxon>
        <taxon>Actinomycetes</taxon>
        <taxon>Micrococcales</taxon>
        <taxon>Microbacteriaceae</taxon>
        <taxon>Subtercola</taxon>
    </lineage>
</organism>
<name>A0A3E0VYN3_9MICO</name>
<sequence>MSEMAADTIVEALRSASIEHPDRVLLLPLEVDGCRPVELAGSGRMIWEAISERPGTMTELVAGLAEKNGRAPTELEADVVAFVDSLVTVGLVRRTGPGAAAVGA</sequence>
<evidence type="ECO:0008006" key="3">
    <source>
        <dbReference type="Google" id="ProtNLM"/>
    </source>
</evidence>
<accession>A0A3E0VYN3</accession>
<dbReference type="InterPro" id="IPR041881">
    <property type="entry name" value="PqqD_sf"/>
</dbReference>
<dbReference type="Pfam" id="PF05402">
    <property type="entry name" value="PqqD"/>
    <property type="match status" value="1"/>
</dbReference>
<dbReference type="Proteomes" id="UP000256709">
    <property type="component" value="Unassembled WGS sequence"/>
</dbReference>
<dbReference type="OrthoDB" id="3830900at2"/>
<evidence type="ECO:0000313" key="1">
    <source>
        <dbReference type="EMBL" id="RFA15162.1"/>
    </source>
</evidence>
<dbReference type="EMBL" id="NBXA01000007">
    <property type="protein sequence ID" value="RFA15162.1"/>
    <property type="molecule type" value="Genomic_DNA"/>
</dbReference>
<gene>
    <name evidence="1" type="ORF">B7R21_03775</name>
</gene>
<dbReference type="AlphaFoldDB" id="A0A3E0VYN3"/>
<dbReference type="Gene3D" id="1.10.10.1150">
    <property type="entry name" value="Coenzyme PQQ synthesis protein D (PqqD)"/>
    <property type="match status" value="1"/>
</dbReference>
<protein>
    <recommendedName>
        <fullName evidence="3">PqqD family protein</fullName>
    </recommendedName>
</protein>
<evidence type="ECO:0000313" key="2">
    <source>
        <dbReference type="Proteomes" id="UP000256709"/>
    </source>
</evidence>
<comment type="caution">
    <text evidence="1">The sequence shown here is derived from an EMBL/GenBank/DDBJ whole genome shotgun (WGS) entry which is preliminary data.</text>
</comment>
<proteinExistence type="predicted"/>